<name>A0ABV2GED8_9BACL</name>
<dbReference type="Proteomes" id="UP001549099">
    <property type="component" value="Unassembled WGS sequence"/>
</dbReference>
<gene>
    <name evidence="1" type="ORF">ABID49_002300</name>
</gene>
<dbReference type="EMBL" id="JBEPLW010000021">
    <property type="protein sequence ID" value="MET3576382.1"/>
    <property type="molecule type" value="Genomic_DNA"/>
</dbReference>
<evidence type="ECO:0000313" key="1">
    <source>
        <dbReference type="EMBL" id="MET3576382.1"/>
    </source>
</evidence>
<proteinExistence type="predicted"/>
<protein>
    <recommendedName>
        <fullName evidence="3">Peptidase_C39 like family protein</fullName>
    </recommendedName>
</protein>
<comment type="caution">
    <text evidence="1">The sequence shown here is derived from an EMBL/GenBank/DDBJ whole genome shotgun (WGS) entry which is preliminary data.</text>
</comment>
<organism evidence="1 2">
    <name type="scientific">Bhargavaea ullalensis</name>
    <dbReference type="NCBI Taxonomy" id="1265685"/>
    <lineage>
        <taxon>Bacteria</taxon>
        <taxon>Bacillati</taxon>
        <taxon>Bacillota</taxon>
        <taxon>Bacilli</taxon>
        <taxon>Bacillales</taxon>
        <taxon>Caryophanaceae</taxon>
        <taxon>Bhargavaea</taxon>
    </lineage>
</organism>
<dbReference type="RefSeq" id="WP_354198376.1">
    <property type="nucleotide sequence ID" value="NZ_JBEPLW010000021.1"/>
</dbReference>
<evidence type="ECO:0000313" key="2">
    <source>
        <dbReference type="Proteomes" id="UP001549099"/>
    </source>
</evidence>
<evidence type="ECO:0008006" key="3">
    <source>
        <dbReference type="Google" id="ProtNLM"/>
    </source>
</evidence>
<accession>A0ABV2GED8</accession>
<reference evidence="1 2" key="1">
    <citation type="submission" date="2024-06" db="EMBL/GenBank/DDBJ databases">
        <title>Genomic Encyclopedia of Type Strains, Phase IV (KMG-IV): sequencing the most valuable type-strain genomes for metagenomic binning, comparative biology and taxonomic classification.</title>
        <authorList>
            <person name="Goeker M."/>
        </authorList>
    </citation>
    <scope>NUCLEOTIDE SEQUENCE [LARGE SCALE GENOMIC DNA]</scope>
    <source>
        <strain evidence="1 2">DSM 26128</strain>
    </source>
</reference>
<sequence>MKMINGFSGKSQFEPDIEAAQRNSACGAVTAYTIIRHLAGGDDTVSSLYRRIGGTRIGLPVRRFIRGVAEVLGAGWQVERCTIGGLKKEIDAGRPAAAKFDKWFSFRWFGRYDFDYHWVPVIGYEETADDTVLFIHDNGGPGRPSRIRQISFRKNEPVLTFVRITPDACRQQ</sequence>
<keyword evidence="2" id="KW-1185">Reference proteome</keyword>